<proteinExistence type="predicted"/>
<dbReference type="Gene3D" id="3.40.190.10">
    <property type="entry name" value="Periplasmic binding protein-like II"/>
    <property type="match status" value="1"/>
</dbReference>
<dbReference type="PROSITE" id="PS51257">
    <property type="entry name" value="PROKAR_LIPOPROTEIN"/>
    <property type="match status" value="1"/>
</dbReference>
<gene>
    <name evidence="7" type="ORF">U14_05666</name>
</gene>
<dbReference type="STRING" id="1499966.U14_05666"/>
<dbReference type="AlphaFoldDB" id="A0A081BSK0"/>
<keyword evidence="1" id="KW-1003">Cell membrane</keyword>
<feature type="signal peptide" evidence="6">
    <location>
        <begin position="1"/>
        <end position="21"/>
    </location>
</feature>
<keyword evidence="3" id="KW-0472">Membrane</keyword>
<dbReference type="PANTHER" id="PTHR43649:SF33">
    <property type="entry name" value="POLYGALACTURONAN_RHAMNOGALACTURONAN-BINDING PROTEIN YTCQ"/>
    <property type="match status" value="1"/>
</dbReference>
<evidence type="ECO:0000256" key="3">
    <source>
        <dbReference type="ARBA" id="ARBA00023136"/>
    </source>
</evidence>
<evidence type="ECO:0008006" key="9">
    <source>
        <dbReference type="Google" id="ProtNLM"/>
    </source>
</evidence>
<keyword evidence="2 6" id="KW-0732">Signal</keyword>
<dbReference type="EMBL" id="DF820461">
    <property type="protein sequence ID" value="GAK54381.1"/>
    <property type="molecule type" value="Genomic_DNA"/>
</dbReference>
<keyword evidence="8" id="KW-1185">Reference proteome</keyword>
<evidence type="ECO:0000313" key="8">
    <source>
        <dbReference type="Proteomes" id="UP000030700"/>
    </source>
</evidence>
<evidence type="ECO:0000256" key="1">
    <source>
        <dbReference type="ARBA" id="ARBA00022475"/>
    </source>
</evidence>
<feature type="chain" id="PRO_5001755378" description="Extracellular solute-binding protein family 1" evidence="6">
    <location>
        <begin position="22"/>
        <end position="436"/>
    </location>
</feature>
<reference evidence="7 8" key="1">
    <citation type="journal article" date="2015" name="PeerJ">
        <title>First genomic representation of candidate bacterial phylum KSB3 points to enhanced environmental sensing as a trigger of wastewater bulking.</title>
        <authorList>
            <person name="Sekiguchi Y."/>
            <person name="Ohashi A."/>
            <person name="Parks D.H."/>
            <person name="Yamauchi T."/>
            <person name="Tyson G.W."/>
            <person name="Hugenholtz P."/>
        </authorList>
    </citation>
    <scope>NUCLEOTIDE SEQUENCE [LARGE SCALE GENOMIC DNA]</scope>
</reference>
<protein>
    <recommendedName>
        <fullName evidence="9">Extracellular solute-binding protein family 1</fullName>
    </recommendedName>
</protein>
<dbReference type="PANTHER" id="PTHR43649">
    <property type="entry name" value="ARABINOSE-BINDING PROTEIN-RELATED"/>
    <property type="match status" value="1"/>
</dbReference>
<evidence type="ECO:0000256" key="5">
    <source>
        <dbReference type="ARBA" id="ARBA00023288"/>
    </source>
</evidence>
<evidence type="ECO:0000256" key="4">
    <source>
        <dbReference type="ARBA" id="ARBA00023139"/>
    </source>
</evidence>
<keyword evidence="4" id="KW-0564">Palmitate</keyword>
<evidence type="ECO:0000313" key="7">
    <source>
        <dbReference type="EMBL" id="GAK54381.1"/>
    </source>
</evidence>
<sequence length="436" mass="49441">MKRVMMFALFAMLLSCFSAFAAGVQFDPNKVINDGKPIEIEFWAWQATAEFQAFLDEYTKIHPNVTFVVKQEGWNDYWTKLPLALQSGSGPAMFNIHNSQHDNLINYLAPYDIAVEDLANDFIGVDAHVIDGKIYYIDYGIMTGGIFYNKKMWQDAELTDADIPKTWEQLREVAKKLTKTDANGNIIQAGFDFNKQFDAMWQGMNYQRGQLLFKDDKKTVNFDNEATAKNARFLVELYEVDHVGSKDFGTQATDDFGQGMAAMIYNWGWFANSLTANYPDIEWGYFRVPTFEDGVPFAYDRYNGESTMGINKNATPEAQAVVQDVIRFYLTNDEIVRASALMYGCVPAKKSLVNDEAVKNHPVAKELASIVDRLIWPGTFPSTVESTAEQVMDDILYNGMDIAEALKNGQETMERDMKGSSFVSVEDKYAHFSEKK</sequence>
<evidence type="ECO:0000256" key="6">
    <source>
        <dbReference type="SAM" id="SignalP"/>
    </source>
</evidence>
<dbReference type="HOGENOM" id="CLU_045363_0_0_0"/>
<dbReference type="Pfam" id="PF01547">
    <property type="entry name" value="SBP_bac_1"/>
    <property type="match status" value="1"/>
</dbReference>
<name>A0A081BSK0_9BACT</name>
<dbReference type="Proteomes" id="UP000030700">
    <property type="component" value="Unassembled WGS sequence"/>
</dbReference>
<dbReference type="InterPro" id="IPR006059">
    <property type="entry name" value="SBP"/>
</dbReference>
<dbReference type="SUPFAM" id="SSF53850">
    <property type="entry name" value="Periplasmic binding protein-like II"/>
    <property type="match status" value="1"/>
</dbReference>
<evidence type="ECO:0000256" key="2">
    <source>
        <dbReference type="ARBA" id="ARBA00022729"/>
    </source>
</evidence>
<organism evidence="7 8">
    <name type="scientific">Candidatus Moduliflexus flocculans</name>
    <dbReference type="NCBI Taxonomy" id="1499966"/>
    <lineage>
        <taxon>Bacteria</taxon>
        <taxon>Candidatus Moduliflexota</taxon>
        <taxon>Candidatus Moduliflexia</taxon>
        <taxon>Candidatus Moduliflexales</taxon>
        <taxon>Candidatus Moduliflexaceae</taxon>
    </lineage>
</organism>
<accession>A0A081BSK0</accession>
<keyword evidence="5" id="KW-0449">Lipoprotein</keyword>
<dbReference type="InterPro" id="IPR050490">
    <property type="entry name" value="Bact_solute-bd_prot1"/>
</dbReference>